<dbReference type="AlphaFoldDB" id="A0A0M9FV19"/>
<evidence type="ECO:0000313" key="2">
    <source>
        <dbReference type="EMBL" id="KPA76549.1"/>
    </source>
</evidence>
<dbReference type="EMBL" id="LGTL01000020">
    <property type="protein sequence ID" value="KPA76549.1"/>
    <property type="molecule type" value="Genomic_DNA"/>
</dbReference>
<feature type="compositionally biased region" description="Low complexity" evidence="1">
    <location>
        <begin position="98"/>
        <end position="111"/>
    </location>
</feature>
<dbReference type="OrthoDB" id="264048at2759"/>
<dbReference type="OMA" id="RHYQQVI"/>
<dbReference type="RefSeq" id="XP_015654988.1">
    <property type="nucleotide sequence ID" value="XM_015806624.1"/>
</dbReference>
<feature type="region of interest" description="Disordered" evidence="1">
    <location>
        <begin position="187"/>
        <end position="235"/>
    </location>
</feature>
<sequence length="321" mass="34116">MVLDQPEVQPLLQSGTASLEQASRVVGTQLRHYQQINRRMRQALEMLHGQFQALRRQRDQEVAERTVEARKMRALEGECQRLRAHLTRAASPEKLRPSHPSRSPSVASSAHSHGHRHGAPHRAYAGTPPLSSSSPSALVHAAGGVPRGSHGHAMEGATATNTSGLAAAAAAPPPAPLGWSASSNIAKRQHVDPSDSMVLSSRGGGDRDRRAADAAPTLQPSSFDRNTSSTTSNSYNIMFTPRSQAIASLHPPLSSRGAGGRLPEDSTVPPLNDFRLNTPLAAALQQRHTLSSPSPASATPVLMKPSSRPLQKLFALRGAAP</sequence>
<name>A0A0M9FV19_LEPPY</name>
<feature type="region of interest" description="Disordered" evidence="1">
    <location>
        <begin position="286"/>
        <end position="309"/>
    </location>
</feature>
<dbReference type="VEuPathDB" id="TriTrypDB:LpyrH10_20_1620"/>
<dbReference type="GeneID" id="26908124"/>
<comment type="caution">
    <text evidence="2">The sequence shown here is derived from an EMBL/GenBank/DDBJ whole genome shotgun (WGS) entry which is preliminary data.</text>
</comment>
<reference evidence="2 3" key="1">
    <citation type="submission" date="2015-07" db="EMBL/GenBank/DDBJ databases">
        <title>High-quality genome of monoxenous trypanosomatid Leptomonas pyrrhocoris.</title>
        <authorList>
            <person name="Flegontov P."/>
            <person name="Butenko A."/>
            <person name="Firsov S."/>
            <person name="Vlcek C."/>
            <person name="Logacheva M.D."/>
            <person name="Field M."/>
            <person name="Filatov D."/>
            <person name="Flegontova O."/>
            <person name="Gerasimov E."/>
            <person name="Jackson A.P."/>
            <person name="Kelly S."/>
            <person name="Opperdoes F."/>
            <person name="O'Reilly A."/>
            <person name="Votypka J."/>
            <person name="Yurchenko V."/>
            <person name="Lukes J."/>
        </authorList>
    </citation>
    <scope>NUCLEOTIDE SEQUENCE [LARGE SCALE GENOMIC DNA]</scope>
    <source>
        <strain evidence="2">H10</strain>
    </source>
</reference>
<feature type="region of interest" description="Disordered" evidence="1">
    <location>
        <begin position="87"/>
        <end position="156"/>
    </location>
</feature>
<protein>
    <submittedName>
        <fullName evidence="2">Uncharacterized protein</fullName>
    </submittedName>
</protein>
<evidence type="ECO:0000256" key="1">
    <source>
        <dbReference type="SAM" id="MobiDB-lite"/>
    </source>
</evidence>
<accession>A0A0M9FV19</accession>
<proteinExistence type="predicted"/>
<keyword evidence="3" id="KW-1185">Reference proteome</keyword>
<organism evidence="2 3">
    <name type="scientific">Leptomonas pyrrhocoris</name>
    <name type="common">Firebug parasite</name>
    <dbReference type="NCBI Taxonomy" id="157538"/>
    <lineage>
        <taxon>Eukaryota</taxon>
        <taxon>Discoba</taxon>
        <taxon>Euglenozoa</taxon>
        <taxon>Kinetoplastea</taxon>
        <taxon>Metakinetoplastina</taxon>
        <taxon>Trypanosomatida</taxon>
        <taxon>Trypanosomatidae</taxon>
        <taxon>Leishmaniinae</taxon>
        <taxon>Leptomonas</taxon>
    </lineage>
</organism>
<evidence type="ECO:0000313" key="3">
    <source>
        <dbReference type="Proteomes" id="UP000037923"/>
    </source>
</evidence>
<gene>
    <name evidence="2" type="ORF">ABB37_07839</name>
</gene>
<dbReference type="Proteomes" id="UP000037923">
    <property type="component" value="Unassembled WGS sequence"/>
</dbReference>
<feature type="compositionally biased region" description="Low complexity" evidence="1">
    <location>
        <begin position="221"/>
        <end position="235"/>
    </location>
</feature>